<evidence type="ECO:0000313" key="1">
    <source>
        <dbReference type="EMBL" id="KAK7080626.1"/>
    </source>
</evidence>
<accession>A0AAN8XA28</accession>
<proteinExistence type="predicted"/>
<dbReference type="EMBL" id="JAXCGZ010005843">
    <property type="protein sequence ID" value="KAK7080626.1"/>
    <property type="molecule type" value="Genomic_DNA"/>
</dbReference>
<organism evidence="1 2">
    <name type="scientific">Halocaridina rubra</name>
    <name type="common">Hawaiian red shrimp</name>
    <dbReference type="NCBI Taxonomy" id="373956"/>
    <lineage>
        <taxon>Eukaryota</taxon>
        <taxon>Metazoa</taxon>
        <taxon>Ecdysozoa</taxon>
        <taxon>Arthropoda</taxon>
        <taxon>Crustacea</taxon>
        <taxon>Multicrustacea</taxon>
        <taxon>Malacostraca</taxon>
        <taxon>Eumalacostraca</taxon>
        <taxon>Eucarida</taxon>
        <taxon>Decapoda</taxon>
        <taxon>Pleocyemata</taxon>
        <taxon>Caridea</taxon>
        <taxon>Atyoidea</taxon>
        <taxon>Atyidae</taxon>
        <taxon>Halocaridina</taxon>
    </lineage>
</organism>
<reference evidence="1 2" key="1">
    <citation type="submission" date="2023-11" db="EMBL/GenBank/DDBJ databases">
        <title>Halocaridina rubra genome assembly.</title>
        <authorList>
            <person name="Smith C."/>
        </authorList>
    </citation>
    <scope>NUCLEOTIDE SEQUENCE [LARGE SCALE GENOMIC DNA]</scope>
    <source>
        <strain evidence="1">EP-1</strain>
        <tissue evidence="1">Whole</tissue>
    </source>
</reference>
<sequence>MASLRSIKAGLSRSYQSLHTLGNDNETYGRRSADTDWIGVDNFKSGRNGNTSAFSAFKNAMSRVSRSKTSSSKISVILKDLNDEWRIQEEPNEGENFIG</sequence>
<gene>
    <name evidence="1" type="ORF">SK128_004017</name>
</gene>
<dbReference type="AlphaFoldDB" id="A0AAN8XA28"/>
<protein>
    <submittedName>
        <fullName evidence="1">Uncharacterized protein</fullName>
    </submittedName>
</protein>
<evidence type="ECO:0000313" key="2">
    <source>
        <dbReference type="Proteomes" id="UP001381693"/>
    </source>
</evidence>
<comment type="caution">
    <text evidence="1">The sequence shown here is derived from an EMBL/GenBank/DDBJ whole genome shotgun (WGS) entry which is preliminary data.</text>
</comment>
<keyword evidence="2" id="KW-1185">Reference proteome</keyword>
<dbReference type="Proteomes" id="UP001381693">
    <property type="component" value="Unassembled WGS sequence"/>
</dbReference>
<name>A0AAN8XA28_HALRR</name>
<feature type="non-terminal residue" evidence="1">
    <location>
        <position position="99"/>
    </location>
</feature>